<feature type="domain" description="NnrU" evidence="6">
    <location>
        <begin position="4"/>
        <end position="224"/>
    </location>
</feature>
<comment type="caution">
    <text evidence="7">The sequence shown here is derived from an EMBL/GenBank/DDBJ whole genome shotgun (WGS) entry which is preliminary data.</text>
</comment>
<reference evidence="7 8" key="1">
    <citation type="submission" date="2014-05" db="EMBL/GenBank/DDBJ databases">
        <title>Genome Announcement of Sphingobium lucknowense F2.</title>
        <authorList>
            <person name="Lal R."/>
            <person name="Negi V."/>
            <person name="Lata P."/>
            <person name="Sangwan N."/>
            <person name="Gupta S.K."/>
            <person name="Rao D.L.N."/>
            <person name="Das S."/>
        </authorList>
    </citation>
    <scope>NUCLEOTIDE SEQUENCE [LARGE SCALE GENOMIC DNA]</scope>
    <source>
        <strain evidence="7 8">F2</strain>
    </source>
</reference>
<protein>
    <submittedName>
        <fullName evidence="7">NnrT protein</fullName>
    </submittedName>
</protein>
<comment type="subcellular location">
    <subcellularLocation>
        <location evidence="1">Membrane</location>
        <topology evidence="1">Multi-pass membrane protein</topology>
    </subcellularLocation>
</comment>
<accession>A0A8E0WVW4</accession>
<dbReference type="RefSeq" id="WP_025160987.1">
    <property type="nucleotide sequence ID" value="NZ_JANF02000004.1"/>
</dbReference>
<evidence type="ECO:0000256" key="2">
    <source>
        <dbReference type="ARBA" id="ARBA00022692"/>
    </source>
</evidence>
<evidence type="ECO:0000256" key="1">
    <source>
        <dbReference type="ARBA" id="ARBA00004141"/>
    </source>
</evidence>
<evidence type="ECO:0000256" key="5">
    <source>
        <dbReference type="SAM" id="Phobius"/>
    </source>
</evidence>
<evidence type="ECO:0000259" key="6">
    <source>
        <dbReference type="Pfam" id="PF07298"/>
    </source>
</evidence>
<feature type="transmembrane region" description="Helical" evidence="5">
    <location>
        <begin position="70"/>
        <end position="92"/>
    </location>
</feature>
<evidence type="ECO:0000313" key="7">
    <source>
        <dbReference type="EMBL" id="KER38145.1"/>
    </source>
</evidence>
<feature type="transmembrane region" description="Helical" evidence="5">
    <location>
        <begin position="137"/>
        <end position="157"/>
    </location>
</feature>
<dbReference type="PANTHER" id="PTHR35988:SF2">
    <property type="entry name" value="15-CIS-ZETA-CAROTENE ISOMERASE, CHLOROPLASTIC"/>
    <property type="match status" value="1"/>
</dbReference>
<feature type="transmembrane region" description="Helical" evidence="5">
    <location>
        <begin position="35"/>
        <end position="58"/>
    </location>
</feature>
<dbReference type="PANTHER" id="PTHR35988">
    <property type="entry name" value="15-CIS-ZETA-CAROTENE ISOMERASE, CHLOROPLASTIC"/>
    <property type="match status" value="1"/>
</dbReference>
<sequence>MTEFLAALAVFLCSHSIPAMPQVRAGLVRLLGERLYLAVYAATSLLILAWLIGAARRAPFLPLWDVSASAYWAPLLAMPAAIFLLVSGLLAANPLSVALRSKAFDVRAPGIVGITRHPVLWAFAIWSAAHMVPNGDLVSAILFGGFMVFALAAMPMIDRRKSRQLGMGWQRLASATSALPFAATLAGRGLPAWPRGQLLLATAITVTAYLALLLAHAALFGPDPTAVLR</sequence>
<name>A0A8E0WVW4_9SPHN</name>
<keyword evidence="4 5" id="KW-0472">Membrane</keyword>
<evidence type="ECO:0000256" key="3">
    <source>
        <dbReference type="ARBA" id="ARBA00022989"/>
    </source>
</evidence>
<gene>
    <name evidence="7" type="ORF">AL00_02110</name>
</gene>
<feature type="transmembrane region" description="Helical" evidence="5">
    <location>
        <begin position="198"/>
        <end position="219"/>
    </location>
</feature>
<proteinExistence type="predicted"/>
<dbReference type="Pfam" id="PF07298">
    <property type="entry name" value="NnrU"/>
    <property type="match status" value="1"/>
</dbReference>
<evidence type="ECO:0000256" key="4">
    <source>
        <dbReference type="ARBA" id="ARBA00023136"/>
    </source>
</evidence>
<dbReference type="EMBL" id="JANF02000004">
    <property type="protein sequence ID" value="KER38145.1"/>
    <property type="molecule type" value="Genomic_DNA"/>
</dbReference>
<keyword evidence="3 5" id="KW-1133">Transmembrane helix</keyword>
<organism evidence="7 8">
    <name type="scientific">Sphingobium indicum F2</name>
    <dbReference type="NCBI Taxonomy" id="1450518"/>
    <lineage>
        <taxon>Bacteria</taxon>
        <taxon>Pseudomonadati</taxon>
        <taxon>Pseudomonadota</taxon>
        <taxon>Alphaproteobacteria</taxon>
        <taxon>Sphingomonadales</taxon>
        <taxon>Sphingomonadaceae</taxon>
        <taxon>Sphingobium</taxon>
    </lineage>
</organism>
<dbReference type="Proteomes" id="UP000028135">
    <property type="component" value="Unassembled WGS sequence"/>
</dbReference>
<keyword evidence="2 5" id="KW-0812">Transmembrane</keyword>
<dbReference type="AlphaFoldDB" id="A0A8E0WVW4"/>
<evidence type="ECO:0000313" key="8">
    <source>
        <dbReference type="Proteomes" id="UP000028135"/>
    </source>
</evidence>
<dbReference type="GO" id="GO:0090471">
    <property type="term" value="F:9,15,9'-tri-cis-zeta-carotene isomerase activity"/>
    <property type="evidence" value="ECO:0007669"/>
    <property type="project" value="TreeGrafter"/>
</dbReference>
<dbReference type="GO" id="GO:0016020">
    <property type="term" value="C:membrane"/>
    <property type="evidence" value="ECO:0007669"/>
    <property type="project" value="UniProtKB-SubCell"/>
</dbReference>
<dbReference type="InterPro" id="IPR009915">
    <property type="entry name" value="NnrU_dom"/>
</dbReference>